<reference evidence="4" key="1">
    <citation type="submission" date="2021-07" db="EMBL/GenBank/DDBJ databases">
        <title>New genus and species of the family Alcaligenaceae.</title>
        <authorList>
            <person name="Hahn M.W."/>
        </authorList>
    </citation>
    <scope>NUCLEOTIDE SEQUENCE</scope>
    <source>
        <strain evidence="4">LF4-65</strain>
    </source>
</reference>
<dbReference type="PROSITE" id="PS50088">
    <property type="entry name" value="ANK_REPEAT"/>
    <property type="match status" value="2"/>
</dbReference>
<protein>
    <submittedName>
        <fullName evidence="4">Ankyrin repeat domain-containing protein</fullName>
    </submittedName>
</protein>
<evidence type="ECO:0000313" key="4">
    <source>
        <dbReference type="EMBL" id="MBZ1349185.1"/>
    </source>
</evidence>
<proteinExistence type="predicted"/>
<dbReference type="SMART" id="SM00248">
    <property type="entry name" value="ANK"/>
    <property type="match status" value="4"/>
</dbReference>
<dbReference type="InterPro" id="IPR036770">
    <property type="entry name" value="Ankyrin_rpt-contain_sf"/>
</dbReference>
<feature type="repeat" description="ANK" evidence="3">
    <location>
        <begin position="123"/>
        <end position="155"/>
    </location>
</feature>
<dbReference type="GO" id="GO:0004842">
    <property type="term" value="F:ubiquitin-protein transferase activity"/>
    <property type="evidence" value="ECO:0007669"/>
    <property type="project" value="TreeGrafter"/>
</dbReference>
<accession>A0A953N9H6</accession>
<evidence type="ECO:0000256" key="2">
    <source>
        <dbReference type="ARBA" id="ARBA00023043"/>
    </source>
</evidence>
<dbReference type="PROSITE" id="PS50297">
    <property type="entry name" value="ANK_REP_REGION"/>
    <property type="match status" value="2"/>
</dbReference>
<dbReference type="Gene3D" id="1.25.40.20">
    <property type="entry name" value="Ankyrin repeat-containing domain"/>
    <property type="match status" value="1"/>
</dbReference>
<dbReference type="GO" id="GO:0085020">
    <property type="term" value="P:protein K6-linked ubiquitination"/>
    <property type="evidence" value="ECO:0007669"/>
    <property type="project" value="TreeGrafter"/>
</dbReference>
<feature type="repeat" description="ANK" evidence="3">
    <location>
        <begin position="90"/>
        <end position="122"/>
    </location>
</feature>
<evidence type="ECO:0000256" key="1">
    <source>
        <dbReference type="ARBA" id="ARBA00022737"/>
    </source>
</evidence>
<dbReference type="AlphaFoldDB" id="A0A953N9H6"/>
<dbReference type="PANTHER" id="PTHR24171:SF8">
    <property type="entry name" value="BRCA1-ASSOCIATED RING DOMAIN PROTEIN 1"/>
    <property type="match status" value="1"/>
</dbReference>
<keyword evidence="1" id="KW-0677">Repeat</keyword>
<evidence type="ECO:0000256" key="3">
    <source>
        <dbReference type="PROSITE-ProRule" id="PRU00023"/>
    </source>
</evidence>
<dbReference type="PANTHER" id="PTHR24171">
    <property type="entry name" value="ANKYRIN REPEAT DOMAIN-CONTAINING PROTEIN 39-RELATED"/>
    <property type="match status" value="1"/>
</dbReference>
<evidence type="ECO:0000313" key="5">
    <source>
        <dbReference type="Proteomes" id="UP000739565"/>
    </source>
</evidence>
<sequence>MIKNDRDAEMRELFRTGFNPNRKNPDQQPALIYAAREDSWRAFDLLMGHPKIDINLGNQYNETPIMYTALLGDLARTKKLIELGARVSQPGWNALHYATIKSQVPVVKLLLSNGASVDELNPDGDTALILAVRTGNVEVIQALINAGSDPTASNFKAQDAIDTAREKGNIPLAQALEKIARERRAKQSATQ</sequence>
<dbReference type="Pfam" id="PF12796">
    <property type="entry name" value="Ank_2"/>
    <property type="match status" value="1"/>
</dbReference>
<organism evidence="4 5">
    <name type="scientific">Zwartia hollandica</name>
    <dbReference type="NCBI Taxonomy" id="324606"/>
    <lineage>
        <taxon>Bacteria</taxon>
        <taxon>Pseudomonadati</taxon>
        <taxon>Pseudomonadota</taxon>
        <taxon>Betaproteobacteria</taxon>
        <taxon>Burkholderiales</taxon>
        <taxon>Alcaligenaceae</taxon>
        <taxon>Zwartia</taxon>
    </lineage>
</organism>
<dbReference type="EMBL" id="JAHXRI010000001">
    <property type="protein sequence ID" value="MBZ1349185.1"/>
    <property type="molecule type" value="Genomic_DNA"/>
</dbReference>
<dbReference type="RefSeq" id="WP_259659600.1">
    <property type="nucleotide sequence ID" value="NZ_JAHXRI010000001.1"/>
</dbReference>
<dbReference type="InterPro" id="IPR002110">
    <property type="entry name" value="Ankyrin_rpt"/>
</dbReference>
<name>A0A953N9H6_9BURK</name>
<dbReference type="SUPFAM" id="SSF48403">
    <property type="entry name" value="Ankyrin repeat"/>
    <property type="match status" value="1"/>
</dbReference>
<comment type="caution">
    <text evidence="4">The sequence shown here is derived from an EMBL/GenBank/DDBJ whole genome shotgun (WGS) entry which is preliminary data.</text>
</comment>
<keyword evidence="2 3" id="KW-0040">ANK repeat</keyword>
<gene>
    <name evidence="4" type="ORF">KZZ10_00870</name>
</gene>
<keyword evidence="5" id="KW-1185">Reference proteome</keyword>
<dbReference type="Proteomes" id="UP000739565">
    <property type="component" value="Unassembled WGS sequence"/>
</dbReference>